<sequence length="88" mass="9460">MFTTNMMCAHKLCPEPCNQAQKKEDTCDGDSGGPLLYNGVVVGITSYGGTKCGQIKKPGIYTIVSHYTEWINSTMALQQPTAAPDQSS</sequence>
<dbReference type="Proteomes" id="UP000805704">
    <property type="component" value="Chromosome 11"/>
</dbReference>
<reference evidence="1" key="1">
    <citation type="submission" date="2020-04" db="EMBL/GenBank/DDBJ databases">
        <title>A chromosome-scale assembly and high-density genetic map of the yellow drum (Nibea albiflora) genome.</title>
        <authorList>
            <person name="Xu D."/>
            <person name="Zhang W."/>
            <person name="Chen R."/>
            <person name="Tan P."/>
            <person name="Wang L."/>
            <person name="Song H."/>
            <person name="Tian L."/>
            <person name="Zhu Q."/>
            <person name="Wang B."/>
        </authorList>
    </citation>
    <scope>NUCLEOTIDE SEQUENCE</scope>
    <source>
        <strain evidence="1">ZJHYS-2018</strain>
    </source>
</reference>
<dbReference type="EMBL" id="CM024799">
    <property type="protein sequence ID" value="KAG8013072.1"/>
    <property type="molecule type" value="Genomic_DNA"/>
</dbReference>
<keyword evidence="2" id="KW-1185">Reference proteome</keyword>
<organism evidence="1 2">
    <name type="scientific">Nibea albiflora</name>
    <name type="common">Yellow drum</name>
    <name type="synonym">Corvina albiflora</name>
    <dbReference type="NCBI Taxonomy" id="240163"/>
    <lineage>
        <taxon>Eukaryota</taxon>
        <taxon>Metazoa</taxon>
        <taxon>Chordata</taxon>
        <taxon>Craniata</taxon>
        <taxon>Vertebrata</taxon>
        <taxon>Euteleostomi</taxon>
        <taxon>Actinopterygii</taxon>
        <taxon>Neopterygii</taxon>
        <taxon>Teleostei</taxon>
        <taxon>Neoteleostei</taxon>
        <taxon>Acanthomorphata</taxon>
        <taxon>Eupercaria</taxon>
        <taxon>Sciaenidae</taxon>
        <taxon>Nibea</taxon>
    </lineage>
</organism>
<protein>
    <submittedName>
        <fullName evidence="1">Kallikrein 1-related peptidase b9</fullName>
    </submittedName>
</protein>
<gene>
    <name evidence="1" type="primary">KLK1B9</name>
    <name evidence="1" type="ORF">GBF38_021274</name>
</gene>
<evidence type="ECO:0000313" key="2">
    <source>
        <dbReference type="Proteomes" id="UP000805704"/>
    </source>
</evidence>
<accession>A0ACB7FEY9</accession>
<proteinExistence type="predicted"/>
<comment type="caution">
    <text evidence="1">The sequence shown here is derived from an EMBL/GenBank/DDBJ whole genome shotgun (WGS) entry which is preliminary data.</text>
</comment>
<evidence type="ECO:0000313" key="1">
    <source>
        <dbReference type="EMBL" id="KAG8013072.1"/>
    </source>
</evidence>
<name>A0ACB7FEY9_NIBAL</name>